<feature type="domain" description="Cytochrome c" evidence="11">
    <location>
        <begin position="312"/>
        <end position="402"/>
    </location>
</feature>
<dbReference type="PANTHER" id="PTHR35008:SF8">
    <property type="entry name" value="ALCOHOL DEHYDROGENASE CYTOCHROME C SUBUNIT"/>
    <property type="match status" value="1"/>
</dbReference>
<keyword evidence="7 9" id="KW-0408">Iron</keyword>
<evidence type="ECO:0000256" key="8">
    <source>
        <dbReference type="ARBA" id="ARBA00023136"/>
    </source>
</evidence>
<evidence type="ECO:0000256" key="6">
    <source>
        <dbReference type="ARBA" id="ARBA00022737"/>
    </source>
</evidence>
<dbReference type="PIRSF" id="PIRSF000018">
    <property type="entry name" value="Mb_ADH_cyt_c"/>
    <property type="match status" value="1"/>
</dbReference>
<organism evidence="12 13">
    <name type="scientific">Gluconobacter kondonii</name>
    <dbReference type="NCBI Taxonomy" id="941463"/>
    <lineage>
        <taxon>Bacteria</taxon>
        <taxon>Pseudomonadati</taxon>
        <taxon>Pseudomonadota</taxon>
        <taxon>Alphaproteobacteria</taxon>
        <taxon>Acetobacterales</taxon>
        <taxon>Acetobacteraceae</taxon>
        <taxon>Gluconobacter</taxon>
    </lineage>
</organism>
<reference evidence="13" key="1">
    <citation type="journal article" date="2019" name="Int. J. Syst. Evol. Microbiol.">
        <title>The Global Catalogue of Microorganisms (GCM) 10K type strain sequencing project: providing services to taxonomists for standard genome sequencing and annotation.</title>
        <authorList>
            <consortium name="The Broad Institute Genomics Platform"/>
            <consortium name="The Broad Institute Genome Sequencing Center for Infectious Disease"/>
            <person name="Wu L."/>
            <person name="Ma J."/>
        </authorList>
    </citation>
    <scope>NUCLEOTIDE SEQUENCE [LARGE SCALE GENOMIC DNA]</scope>
    <source>
        <strain evidence="13">NBRC 3266</strain>
    </source>
</reference>
<keyword evidence="13" id="KW-1185">Reference proteome</keyword>
<proteinExistence type="predicted"/>
<keyword evidence="3 9" id="KW-0349">Heme</keyword>
<comment type="subcellular location">
    <subcellularLocation>
        <location evidence="1">Cell membrane</location>
    </subcellularLocation>
</comment>
<accession>A0ABQ5WUA7</accession>
<protein>
    <submittedName>
        <fullName evidence="12">Cytochrome c</fullName>
    </submittedName>
</protein>
<sequence length="439" mass="47405">MKISGRTAALALSVATVGLPLTSHADDEAALAQKGSYIAILGDCAACHTSPDGPPFSGGLGLNSPLGKIYATNITPDKKTGIGNWSFEDFERLMRHGIRKDGSTVYPAMPYPSYAHMSDNDLHALYAYLMHSVVPVEQINKVADIRWPFSIKWPLSIWRMVFVPKITPSSDNSSEIERGRYLVEGPGHCGSCHTPRNFAMAEKALDDSDQRYLSGGFVIDNWVAPSLRSDTFDGLEAWSAADIATFLKKGRDQHGATFGAMNGVVIHSTSQMTDDDLSAIGKYLKTLKTPTNAKNVSFTYNPTIAHELASGKLPTHGAALYVDRCAACHRPDGRGYPDVFPELAGNPVLQSANASSVAHLILNGGRLPALKTAPSSLVMGPYRDILDDQDIADLTNFVQSAWGNRGGKITADDVAKLRKETKWETLKGGSPETTPEITQ</sequence>
<dbReference type="SUPFAM" id="SSF46626">
    <property type="entry name" value="Cytochrome c"/>
    <property type="match status" value="3"/>
</dbReference>
<evidence type="ECO:0000256" key="3">
    <source>
        <dbReference type="ARBA" id="ARBA00022617"/>
    </source>
</evidence>
<dbReference type="Proteomes" id="UP001156629">
    <property type="component" value="Unassembled WGS sequence"/>
</dbReference>
<feature type="chain" id="PRO_5046221129" evidence="10">
    <location>
        <begin position="26"/>
        <end position="439"/>
    </location>
</feature>
<feature type="signal peptide" evidence="10">
    <location>
        <begin position="1"/>
        <end position="25"/>
    </location>
</feature>
<feature type="domain" description="Cytochrome c" evidence="11">
    <location>
        <begin position="30"/>
        <end position="133"/>
    </location>
</feature>
<evidence type="ECO:0000256" key="2">
    <source>
        <dbReference type="ARBA" id="ARBA00022475"/>
    </source>
</evidence>
<keyword evidence="6" id="KW-0677">Repeat</keyword>
<evidence type="ECO:0000256" key="7">
    <source>
        <dbReference type="ARBA" id="ARBA00023004"/>
    </source>
</evidence>
<keyword evidence="4 9" id="KW-0479">Metal-binding</keyword>
<comment type="caution">
    <text evidence="12">The sequence shown here is derived from an EMBL/GenBank/DDBJ whole genome shotgun (WGS) entry which is preliminary data.</text>
</comment>
<evidence type="ECO:0000259" key="11">
    <source>
        <dbReference type="PROSITE" id="PS51007"/>
    </source>
</evidence>
<evidence type="ECO:0000256" key="5">
    <source>
        <dbReference type="ARBA" id="ARBA00022729"/>
    </source>
</evidence>
<dbReference type="Gene3D" id="1.10.760.10">
    <property type="entry name" value="Cytochrome c-like domain"/>
    <property type="match status" value="3"/>
</dbReference>
<keyword evidence="5 10" id="KW-0732">Signal</keyword>
<dbReference type="EMBL" id="BSNV01000018">
    <property type="protein sequence ID" value="GLQ66610.1"/>
    <property type="molecule type" value="Genomic_DNA"/>
</dbReference>
<dbReference type="InterPro" id="IPR036909">
    <property type="entry name" value="Cyt_c-like_dom_sf"/>
</dbReference>
<dbReference type="PROSITE" id="PS51007">
    <property type="entry name" value="CYTC"/>
    <property type="match status" value="3"/>
</dbReference>
<keyword evidence="2" id="KW-1003">Cell membrane</keyword>
<evidence type="ECO:0000256" key="1">
    <source>
        <dbReference type="ARBA" id="ARBA00004236"/>
    </source>
</evidence>
<gene>
    <name evidence="12" type="ORF">GCM10007870_21940</name>
</gene>
<evidence type="ECO:0000313" key="12">
    <source>
        <dbReference type="EMBL" id="GLQ66610.1"/>
    </source>
</evidence>
<evidence type="ECO:0000256" key="9">
    <source>
        <dbReference type="PROSITE-ProRule" id="PRU00433"/>
    </source>
</evidence>
<keyword evidence="8" id="KW-0472">Membrane</keyword>
<evidence type="ECO:0000313" key="13">
    <source>
        <dbReference type="Proteomes" id="UP001156629"/>
    </source>
</evidence>
<dbReference type="InterPro" id="IPR009056">
    <property type="entry name" value="Cyt_c-like_dom"/>
</dbReference>
<name>A0ABQ5WUA7_9PROT</name>
<dbReference type="PANTHER" id="PTHR35008">
    <property type="entry name" value="BLL4482 PROTEIN-RELATED"/>
    <property type="match status" value="1"/>
</dbReference>
<evidence type="ECO:0000256" key="4">
    <source>
        <dbReference type="ARBA" id="ARBA00022723"/>
    </source>
</evidence>
<dbReference type="InterPro" id="IPR051459">
    <property type="entry name" value="Cytochrome_c-type_DH"/>
</dbReference>
<feature type="domain" description="Cytochrome c" evidence="11">
    <location>
        <begin position="174"/>
        <end position="288"/>
    </location>
</feature>
<dbReference type="Pfam" id="PF00034">
    <property type="entry name" value="Cytochrom_C"/>
    <property type="match status" value="2"/>
</dbReference>
<evidence type="ECO:0000256" key="10">
    <source>
        <dbReference type="SAM" id="SignalP"/>
    </source>
</evidence>
<dbReference type="InterPro" id="IPR014353">
    <property type="entry name" value="Membr-bd_ADH_cyt_c"/>
</dbReference>